<evidence type="ECO:0000313" key="4">
    <source>
        <dbReference type="Proteomes" id="UP000326994"/>
    </source>
</evidence>
<feature type="domain" description="CsbD-like" evidence="2">
    <location>
        <begin position="5"/>
        <end position="56"/>
    </location>
</feature>
<dbReference type="Pfam" id="PF05532">
    <property type="entry name" value="CsbD"/>
    <property type="match status" value="1"/>
</dbReference>
<sequence>MNTTELKGKWNQIKGKAKEQYGMTFNDDEAFSEGQYDQLVGKMQEKTGKAKEAVQKEIASW</sequence>
<accession>A0A5J4G2Z5</accession>
<dbReference type="InterPro" id="IPR008462">
    <property type="entry name" value="CsbD"/>
</dbReference>
<reference evidence="3 4" key="1">
    <citation type="submission" date="2019-08" db="EMBL/GenBank/DDBJ databases">
        <title>Ulvibacter marinistellae sp. nov., isolated from a starfish, Patiria pectinifera.</title>
        <authorList>
            <person name="Kawano K."/>
            <person name="Ushijima N."/>
            <person name="Kihara M."/>
            <person name="Itoh H."/>
        </authorList>
    </citation>
    <scope>NUCLEOTIDE SEQUENCE [LARGE SCALE GENOMIC DNA]</scope>
    <source>
        <strain evidence="3 4">KK4</strain>
    </source>
</reference>
<comment type="similarity">
    <text evidence="1">Belongs to the UPF0337 (CsbD) family.</text>
</comment>
<keyword evidence="4" id="KW-1185">Reference proteome</keyword>
<dbReference type="AlphaFoldDB" id="A0A5J4G2Z5"/>
<dbReference type="InterPro" id="IPR050423">
    <property type="entry name" value="UPF0337_stress_rsp"/>
</dbReference>
<dbReference type="PANTHER" id="PTHR34977">
    <property type="entry name" value="UPF0337 PROTEIN YJBJ"/>
    <property type="match status" value="1"/>
</dbReference>
<evidence type="ECO:0000259" key="2">
    <source>
        <dbReference type="Pfam" id="PF05532"/>
    </source>
</evidence>
<dbReference type="PANTHER" id="PTHR34977:SF1">
    <property type="entry name" value="UPF0337 PROTEIN YJBJ"/>
    <property type="match status" value="1"/>
</dbReference>
<gene>
    <name evidence="3" type="ORF">ULMS_21390</name>
</gene>
<organism evidence="3 4">
    <name type="scientific">Patiriisocius marinistellae</name>
    <dbReference type="NCBI Taxonomy" id="2494560"/>
    <lineage>
        <taxon>Bacteria</taxon>
        <taxon>Pseudomonadati</taxon>
        <taxon>Bacteroidota</taxon>
        <taxon>Flavobacteriia</taxon>
        <taxon>Flavobacteriales</taxon>
        <taxon>Flavobacteriaceae</taxon>
        <taxon>Patiriisocius</taxon>
    </lineage>
</organism>
<dbReference type="RefSeq" id="WP_151894561.1">
    <property type="nucleotide sequence ID" value="NZ_BKCF01000004.1"/>
</dbReference>
<name>A0A5J4G2Z5_9FLAO</name>
<protein>
    <submittedName>
        <fullName evidence="3">CsbD family protein</fullName>
    </submittedName>
</protein>
<proteinExistence type="inferred from homology"/>
<dbReference type="OrthoDB" id="9796058at2"/>
<evidence type="ECO:0000256" key="1">
    <source>
        <dbReference type="ARBA" id="ARBA00009129"/>
    </source>
</evidence>
<dbReference type="EMBL" id="BKCF01000004">
    <property type="protein sequence ID" value="GEQ86631.1"/>
    <property type="molecule type" value="Genomic_DNA"/>
</dbReference>
<dbReference type="Proteomes" id="UP000326994">
    <property type="component" value="Unassembled WGS sequence"/>
</dbReference>
<comment type="caution">
    <text evidence="3">The sequence shown here is derived from an EMBL/GenBank/DDBJ whole genome shotgun (WGS) entry which is preliminary data.</text>
</comment>
<evidence type="ECO:0000313" key="3">
    <source>
        <dbReference type="EMBL" id="GEQ86631.1"/>
    </source>
</evidence>
<dbReference type="Gene3D" id="1.10.1470.10">
    <property type="entry name" value="YjbJ"/>
    <property type="match status" value="1"/>
</dbReference>
<dbReference type="SUPFAM" id="SSF69047">
    <property type="entry name" value="Hypothetical protein YjbJ"/>
    <property type="match status" value="1"/>
</dbReference>
<dbReference type="InterPro" id="IPR036629">
    <property type="entry name" value="YjbJ_sf"/>
</dbReference>